<dbReference type="InterPro" id="IPR052976">
    <property type="entry name" value="Scoloptoxin-like"/>
</dbReference>
<dbReference type="PANTHER" id="PTHR22933:SF42">
    <property type="entry name" value="FI18455P1-RELATED"/>
    <property type="match status" value="1"/>
</dbReference>
<dbReference type="Gene3D" id="2.170.140.10">
    <property type="entry name" value="Chitin binding domain"/>
    <property type="match status" value="1"/>
</dbReference>
<feature type="chain" id="PRO_5043820820" description="Chitin-binding type-2 domain-containing protein" evidence="2">
    <location>
        <begin position="21"/>
        <end position="279"/>
    </location>
</feature>
<dbReference type="InterPro" id="IPR036508">
    <property type="entry name" value="Chitin-bd_dom_sf"/>
</dbReference>
<dbReference type="SMART" id="SM00494">
    <property type="entry name" value="ChtBD2"/>
    <property type="match status" value="1"/>
</dbReference>
<dbReference type="PANTHER" id="PTHR22933">
    <property type="entry name" value="FI18007P1-RELATED"/>
    <property type="match status" value="1"/>
</dbReference>
<dbReference type="EMBL" id="JAFNEN010000156">
    <property type="protein sequence ID" value="KAG8191604.1"/>
    <property type="molecule type" value="Genomic_DNA"/>
</dbReference>
<protein>
    <recommendedName>
        <fullName evidence="3">Chitin-binding type-2 domain-containing protein</fullName>
    </recommendedName>
</protein>
<organism evidence="4 5">
    <name type="scientific">Oedothorax gibbosus</name>
    <dbReference type="NCBI Taxonomy" id="931172"/>
    <lineage>
        <taxon>Eukaryota</taxon>
        <taxon>Metazoa</taxon>
        <taxon>Ecdysozoa</taxon>
        <taxon>Arthropoda</taxon>
        <taxon>Chelicerata</taxon>
        <taxon>Arachnida</taxon>
        <taxon>Araneae</taxon>
        <taxon>Araneomorphae</taxon>
        <taxon>Entelegynae</taxon>
        <taxon>Araneoidea</taxon>
        <taxon>Linyphiidae</taxon>
        <taxon>Erigoninae</taxon>
        <taxon>Oedothorax</taxon>
    </lineage>
</organism>
<feature type="compositionally biased region" description="Polar residues" evidence="1">
    <location>
        <begin position="208"/>
        <end position="234"/>
    </location>
</feature>
<dbReference type="InterPro" id="IPR002557">
    <property type="entry name" value="Chitin-bd_dom"/>
</dbReference>
<name>A0AAV6V6P7_9ARAC</name>
<feature type="compositionally biased region" description="Low complexity" evidence="1">
    <location>
        <begin position="235"/>
        <end position="250"/>
    </location>
</feature>
<dbReference type="GO" id="GO:0008061">
    <property type="term" value="F:chitin binding"/>
    <property type="evidence" value="ECO:0007669"/>
    <property type="project" value="InterPro"/>
</dbReference>
<sequence length="279" mass="31153">MESIRWISLILTVILCHTSSSPIQSALKRVKRWDGTGDMSNMFRGTAGVDYPDYKSIPTTNFRCSDHAKYEGGLYADVDTQCQVYHVCHEGRKDSFLCGQGTVFNQQILACDYWYSTECDTAPSFYHLNSQIGNSGSSWVPPQGENDQRNNQGENSGQNYAHPHNQETNSGQNYPLSSDRGTSYNHNNPQTNFQSGNNPTNYNTGTNDQSGNNPSSYNSETSNQGTEDQYNLGPNPQENNLNRQNGNNAQTDANQEDKSCCCLKNTYKAPWDFPTFPGK</sequence>
<evidence type="ECO:0000313" key="5">
    <source>
        <dbReference type="Proteomes" id="UP000827092"/>
    </source>
</evidence>
<evidence type="ECO:0000256" key="1">
    <source>
        <dbReference type="SAM" id="MobiDB-lite"/>
    </source>
</evidence>
<evidence type="ECO:0000256" key="2">
    <source>
        <dbReference type="SAM" id="SignalP"/>
    </source>
</evidence>
<dbReference type="Proteomes" id="UP000827092">
    <property type="component" value="Unassembled WGS sequence"/>
</dbReference>
<feature type="signal peptide" evidence="2">
    <location>
        <begin position="1"/>
        <end position="20"/>
    </location>
</feature>
<feature type="compositionally biased region" description="Polar residues" evidence="1">
    <location>
        <begin position="149"/>
        <end position="159"/>
    </location>
</feature>
<feature type="domain" description="Chitin-binding type-2" evidence="3">
    <location>
        <begin position="61"/>
        <end position="121"/>
    </location>
</feature>
<dbReference type="Pfam" id="PF01607">
    <property type="entry name" value="CBM_14"/>
    <property type="match status" value="1"/>
</dbReference>
<dbReference type="AlphaFoldDB" id="A0AAV6V6P7"/>
<feature type="compositionally biased region" description="Polar residues" evidence="1">
    <location>
        <begin position="166"/>
        <end position="195"/>
    </location>
</feature>
<accession>A0AAV6V6P7</accession>
<feature type="region of interest" description="Disordered" evidence="1">
    <location>
        <begin position="136"/>
        <end position="256"/>
    </location>
</feature>
<comment type="caution">
    <text evidence="4">The sequence shown here is derived from an EMBL/GenBank/DDBJ whole genome shotgun (WGS) entry which is preliminary data.</text>
</comment>
<dbReference type="PROSITE" id="PS50940">
    <property type="entry name" value="CHIT_BIND_II"/>
    <property type="match status" value="1"/>
</dbReference>
<dbReference type="GO" id="GO:0005576">
    <property type="term" value="C:extracellular region"/>
    <property type="evidence" value="ECO:0007669"/>
    <property type="project" value="InterPro"/>
</dbReference>
<keyword evidence="2" id="KW-0732">Signal</keyword>
<evidence type="ECO:0000313" key="4">
    <source>
        <dbReference type="EMBL" id="KAG8191604.1"/>
    </source>
</evidence>
<gene>
    <name evidence="4" type="ORF">JTE90_018536</name>
</gene>
<reference evidence="4 5" key="1">
    <citation type="journal article" date="2022" name="Nat. Ecol. Evol.">
        <title>A masculinizing supergene underlies an exaggerated male reproductive morph in a spider.</title>
        <authorList>
            <person name="Hendrickx F."/>
            <person name="De Corte Z."/>
            <person name="Sonet G."/>
            <person name="Van Belleghem S.M."/>
            <person name="Kostlbacher S."/>
            <person name="Vangestel C."/>
        </authorList>
    </citation>
    <scope>NUCLEOTIDE SEQUENCE [LARGE SCALE GENOMIC DNA]</scope>
    <source>
        <strain evidence="4">W744_W776</strain>
    </source>
</reference>
<feature type="compositionally biased region" description="Low complexity" evidence="1">
    <location>
        <begin position="196"/>
        <end position="207"/>
    </location>
</feature>
<dbReference type="SUPFAM" id="SSF57625">
    <property type="entry name" value="Invertebrate chitin-binding proteins"/>
    <property type="match status" value="1"/>
</dbReference>
<proteinExistence type="predicted"/>
<keyword evidence="5" id="KW-1185">Reference proteome</keyword>
<evidence type="ECO:0000259" key="3">
    <source>
        <dbReference type="PROSITE" id="PS50940"/>
    </source>
</evidence>